<proteinExistence type="predicted"/>
<organism evidence="1 2">
    <name type="scientific">Dallia pectoralis</name>
    <name type="common">Alaska blackfish</name>
    <dbReference type="NCBI Taxonomy" id="75939"/>
    <lineage>
        <taxon>Eukaryota</taxon>
        <taxon>Metazoa</taxon>
        <taxon>Chordata</taxon>
        <taxon>Craniata</taxon>
        <taxon>Vertebrata</taxon>
        <taxon>Euteleostomi</taxon>
        <taxon>Actinopterygii</taxon>
        <taxon>Neopterygii</taxon>
        <taxon>Teleostei</taxon>
        <taxon>Protacanthopterygii</taxon>
        <taxon>Esociformes</taxon>
        <taxon>Umbridae</taxon>
        <taxon>Dallia</taxon>
    </lineage>
</organism>
<protein>
    <submittedName>
        <fullName evidence="1">Uncharacterized protein</fullName>
    </submittedName>
</protein>
<feature type="non-terminal residue" evidence="1">
    <location>
        <position position="1"/>
    </location>
</feature>
<feature type="non-terminal residue" evidence="1">
    <location>
        <position position="230"/>
    </location>
</feature>
<accession>A0ACC2GWR1</accession>
<keyword evidence="2" id="KW-1185">Reference proteome</keyword>
<gene>
    <name evidence="1" type="ORF">DPEC_G00099500</name>
</gene>
<dbReference type="Proteomes" id="UP001157502">
    <property type="component" value="Chromosome 8"/>
</dbReference>
<reference evidence="1" key="1">
    <citation type="submission" date="2021-05" db="EMBL/GenBank/DDBJ databases">
        <authorList>
            <person name="Pan Q."/>
            <person name="Jouanno E."/>
            <person name="Zahm M."/>
            <person name="Klopp C."/>
            <person name="Cabau C."/>
            <person name="Louis A."/>
            <person name="Berthelot C."/>
            <person name="Parey E."/>
            <person name="Roest Crollius H."/>
            <person name="Montfort J."/>
            <person name="Robinson-Rechavi M."/>
            <person name="Bouchez O."/>
            <person name="Lampietro C."/>
            <person name="Lopez Roques C."/>
            <person name="Donnadieu C."/>
            <person name="Postlethwait J."/>
            <person name="Bobe J."/>
            <person name="Dillon D."/>
            <person name="Chandos A."/>
            <person name="von Hippel F."/>
            <person name="Guiguen Y."/>
        </authorList>
    </citation>
    <scope>NUCLEOTIDE SEQUENCE</scope>
    <source>
        <strain evidence="1">YG-Jan2019</strain>
    </source>
</reference>
<comment type="caution">
    <text evidence="1">The sequence shown here is derived from an EMBL/GenBank/DDBJ whole genome shotgun (WGS) entry which is preliminary data.</text>
</comment>
<sequence length="230" mass="26309">LAASEGLPECVESLVRAGADTGAQDNQGHTPLDLARIWCHRNIARFLKDSIWQKEKKTEMERHRDLQNLQLHLINMHRRSENGEKVAREKLMKDKVKAWANNKGLPLLWPEPRAMWNQAHVYNLSPDQKPHSQRTKARIRQAWNISPDPHKPPSASVNRLQHVRLSCMPETRLSEPDLRQSVALCRARGDGQPQYTTKWDSSPQPAPNLPRDVLQRGLFPAAFQSRIASP</sequence>
<evidence type="ECO:0000313" key="1">
    <source>
        <dbReference type="EMBL" id="KAJ8007950.1"/>
    </source>
</evidence>
<dbReference type="EMBL" id="CM055735">
    <property type="protein sequence ID" value="KAJ8007950.1"/>
    <property type="molecule type" value="Genomic_DNA"/>
</dbReference>
<evidence type="ECO:0000313" key="2">
    <source>
        <dbReference type="Proteomes" id="UP001157502"/>
    </source>
</evidence>
<name>A0ACC2GWR1_DALPE</name>